<evidence type="ECO:0000313" key="3">
    <source>
        <dbReference type="EMBL" id="NEU72374.1"/>
    </source>
</evidence>
<comment type="caution">
    <text evidence="3">The sequence shown here is derived from an EMBL/GenBank/DDBJ whole genome shotgun (WGS) entry which is preliminary data.</text>
</comment>
<feature type="compositionally biased region" description="Pro residues" evidence="1">
    <location>
        <begin position="75"/>
        <end position="85"/>
    </location>
</feature>
<evidence type="ECO:0000313" key="4">
    <source>
        <dbReference type="Proteomes" id="UP000031549"/>
    </source>
</evidence>
<reference evidence="3 4" key="1">
    <citation type="journal article" date="2015" name="Genome Announc.">
        <title>Draft Genome Sequence of Cyanobacterium Hassallia byssoidea Strain VB512170, Isolated from Monuments in India.</title>
        <authorList>
            <person name="Singh D."/>
            <person name="Chandrababunaidu M.M."/>
            <person name="Panda A."/>
            <person name="Sen D."/>
            <person name="Bhattacharyya S."/>
            <person name="Adhikary S.P."/>
            <person name="Tripathy S."/>
        </authorList>
    </citation>
    <scope>NUCLEOTIDE SEQUENCE [LARGE SCALE GENOMIC DNA]</scope>
    <source>
        <strain evidence="3 4">VB512170</strain>
    </source>
</reference>
<gene>
    <name evidence="3" type="ORF">PI95_007245</name>
</gene>
<dbReference type="Proteomes" id="UP000031549">
    <property type="component" value="Unassembled WGS sequence"/>
</dbReference>
<keyword evidence="4" id="KW-1185">Reference proteome</keyword>
<feature type="region of interest" description="Disordered" evidence="1">
    <location>
        <begin position="73"/>
        <end position="95"/>
    </location>
</feature>
<dbReference type="AlphaFoldDB" id="A0A846H6U4"/>
<dbReference type="EMBL" id="JTCM02000010">
    <property type="protein sequence ID" value="NEU72374.1"/>
    <property type="molecule type" value="Genomic_DNA"/>
</dbReference>
<keyword evidence="2" id="KW-0472">Membrane</keyword>
<name>A0A846H6U4_9CYAN</name>
<feature type="transmembrane region" description="Helical" evidence="2">
    <location>
        <begin position="6"/>
        <end position="26"/>
    </location>
</feature>
<evidence type="ECO:0000256" key="2">
    <source>
        <dbReference type="SAM" id="Phobius"/>
    </source>
</evidence>
<accession>A0A846H6U4</accession>
<proteinExistence type="predicted"/>
<dbReference type="RefSeq" id="WP_163518687.1">
    <property type="nucleotide sequence ID" value="NZ_JTCM02000010.1"/>
</dbReference>
<dbReference type="PROSITE" id="PS51257">
    <property type="entry name" value="PROKAR_LIPOPROTEIN"/>
    <property type="match status" value="1"/>
</dbReference>
<feature type="transmembrane region" description="Helical" evidence="2">
    <location>
        <begin position="38"/>
        <end position="64"/>
    </location>
</feature>
<organism evidence="3 4">
    <name type="scientific">Hassallia byssoidea VB512170</name>
    <dbReference type="NCBI Taxonomy" id="1304833"/>
    <lineage>
        <taxon>Bacteria</taxon>
        <taxon>Bacillati</taxon>
        <taxon>Cyanobacteriota</taxon>
        <taxon>Cyanophyceae</taxon>
        <taxon>Nostocales</taxon>
        <taxon>Tolypothrichaceae</taxon>
        <taxon>Hassallia</taxon>
    </lineage>
</organism>
<sequence length="121" mass="13166">MFSLSAKKGLFTVISFIIFSCSIAFVKRQAVKLRGFVGGWLLVVGGWLLVVGGWLLVVSGWLLVVKNCPNHSPTPHSPLPTPPLPHSRLPHSPTPPLPTPHYQLSTLPLPQFCNPTNSPII</sequence>
<keyword evidence="2" id="KW-1133">Transmembrane helix</keyword>
<keyword evidence="2" id="KW-0812">Transmembrane</keyword>
<evidence type="ECO:0000256" key="1">
    <source>
        <dbReference type="SAM" id="MobiDB-lite"/>
    </source>
</evidence>
<protein>
    <submittedName>
        <fullName evidence="3">Uncharacterized protein</fullName>
    </submittedName>
</protein>